<organism evidence="1 2">
    <name type="scientific">Puccinia striiformis</name>
    <dbReference type="NCBI Taxonomy" id="27350"/>
    <lineage>
        <taxon>Eukaryota</taxon>
        <taxon>Fungi</taxon>
        <taxon>Dikarya</taxon>
        <taxon>Basidiomycota</taxon>
        <taxon>Pucciniomycotina</taxon>
        <taxon>Pucciniomycetes</taxon>
        <taxon>Pucciniales</taxon>
        <taxon>Pucciniaceae</taxon>
        <taxon>Puccinia</taxon>
    </lineage>
</organism>
<dbReference type="VEuPathDB" id="FungiDB:PSHT_16502"/>
<dbReference type="EMBL" id="PKSM01000543">
    <property type="protein sequence ID" value="POV93974.1"/>
    <property type="molecule type" value="Genomic_DNA"/>
</dbReference>
<sequence>MRLTINLKMLNLMTILKTNSMKSRVQLVI</sequence>
<name>A0A2S4U9X2_9BASI</name>
<reference evidence="2" key="3">
    <citation type="journal article" date="2018" name="Mol. Plant Microbe Interact.">
        <title>Genome sequence resources for the wheat stripe rust pathogen (Puccinia striiformis f. sp. tritici) and the barley stripe rust pathogen (Puccinia striiformis f. sp. hordei).</title>
        <authorList>
            <person name="Xia C."/>
            <person name="Wang M."/>
            <person name="Yin C."/>
            <person name="Cornejo O.E."/>
            <person name="Hulbert S.H."/>
            <person name="Chen X."/>
        </authorList>
    </citation>
    <scope>NUCLEOTIDE SEQUENCE [LARGE SCALE GENOMIC DNA]</scope>
    <source>
        <strain evidence="2">93TX-2</strain>
    </source>
</reference>
<dbReference type="AlphaFoldDB" id="A0A2S4U9X2"/>
<evidence type="ECO:0000313" key="1">
    <source>
        <dbReference type="EMBL" id="POV93974.1"/>
    </source>
</evidence>
<dbReference type="VEuPathDB" id="FungiDB:PSTT_09486"/>
<proteinExistence type="predicted"/>
<dbReference type="Proteomes" id="UP000238274">
    <property type="component" value="Unassembled WGS sequence"/>
</dbReference>
<comment type="caution">
    <text evidence="1">The sequence shown here is derived from an EMBL/GenBank/DDBJ whole genome shotgun (WGS) entry which is preliminary data.</text>
</comment>
<gene>
    <name evidence="1" type="ORF">PSHT_16502</name>
</gene>
<protein>
    <submittedName>
        <fullName evidence="1">Uncharacterized protein</fullName>
    </submittedName>
</protein>
<evidence type="ECO:0000313" key="2">
    <source>
        <dbReference type="Proteomes" id="UP000238274"/>
    </source>
</evidence>
<keyword evidence="2" id="KW-1185">Reference proteome</keyword>
<reference evidence="1 2" key="1">
    <citation type="submission" date="2017-12" db="EMBL/GenBank/DDBJ databases">
        <title>Gene loss provides genomic basis for host adaptation in cereal stripe rust fungi.</title>
        <authorList>
            <person name="Xia C."/>
        </authorList>
    </citation>
    <scope>NUCLEOTIDE SEQUENCE [LARGE SCALE GENOMIC DNA]</scope>
    <source>
        <strain evidence="1 2">93TX-2</strain>
    </source>
</reference>
<reference evidence="2" key="2">
    <citation type="journal article" date="2018" name="BMC Genomics">
        <title>Genomic insights into host adaptation between the wheat stripe rust pathogen (Puccinia striiformis f. sp. tritici) and the barley stripe rust pathogen (Puccinia striiformis f. sp. hordei).</title>
        <authorList>
            <person name="Xia C."/>
            <person name="Wang M."/>
            <person name="Yin C."/>
            <person name="Cornejo O.E."/>
            <person name="Hulbert S.H."/>
            <person name="Chen X."/>
        </authorList>
    </citation>
    <scope>NUCLEOTIDE SEQUENCE [LARGE SCALE GENOMIC DNA]</scope>
    <source>
        <strain evidence="2">93TX-2</strain>
    </source>
</reference>
<accession>A0A2S4U9X2</accession>